<evidence type="ECO:0000313" key="3">
    <source>
        <dbReference type="Proteomes" id="UP001215598"/>
    </source>
</evidence>
<reference evidence="2" key="1">
    <citation type="submission" date="2023-03" db="EMBL/GenBank/DDBJ databases">
        <title>Massive genome expansion in bonnet fungi (Mycena s.s.) driven by repeated elements and novel gene families across ecological guilds.</title>
        <authorList>
            <consortium name="Lawrence Berkeley National Laboratory"/>
            <person name="Harder C.B."/>
            <person name="Miyauchi S."/>
            <person name="Viragh M."/>
            <person name="Kuo A."/>
            <person name="Thoen E."/>
            <person name="Andreopoulos B."/>
            <person name="Lu D."/>
            <person name="Skrede I."/>
            <person name="Drula E."/>
            <person name="Henrissat B."/>
            <person name="Morin E."/>
            <person name="Kohler A."/>
            <person name="Barry K."/>
            <person name="LaButti K."/>
            <person name="Morin E."/>
            <person name="Salamov A."/>
            <person name="Lipzen A."/>
            <person name="Mereny Z."/>
            <person name="Hegedus B."/>
            <person name="Baldrian P."/>
            <person name="Stursova M."/>
            <person name="Weitz H."/>
            <person name="Taylor A."/>
            <person name="Grigoriev I.V."/>
            <person name="Nagy L.G."/>
            <person name="Martin F."/>
            <person name="Kauserud H."/>
        </authorList>
    </citation>
    <scope>NUCLEOTIDE SEQUENCE</scope>
    <source>
        <strain evidence="2">CBHHK182m</strain>
    </source>
</reference>
<proteinExistence type="predicted"/>
<feature type="chain" id="PRO_5042145883" evidence="1">
    <location>
        <begin position="23"/>
        <end position="201"/>
    </location>
</feature>
<keyword evidence="1" id="KW-0732">Signal</keyword>
<evidence type="ECO:0000256" key="1">
    <source>
        <dbReference type="SAM" id="SignalP"/>
    </source>
</evidence>
<dbReference type="Proteomes" id="UP001215598">
    <property type="component" value="Unassembled WGS sequence"/>
</dbReference>
<evidence type="ECO:0000313" key="2">
    <source>
        <dbReference type="EMBL" id="KAJ7748119.1"/>
    </source>
</evidence>
<keyword evidence="3" id="KW-1185">Reference proteome</keyword>
<accession>A0AAD7IQ61</accession>
<organism evidence="2 3">
    <name type="scientific">Mycena metata</name>
    <dbReference type="NCBI Taxonomy" id="1033252"/>
    <lineage>
        <taxon>Eukaryota</taxon>
        <taxon>Fungi</taxon>
        <taxon>Dikarya</taxon>
        <taxon>Basidiomycota</taxon>
        <taxon>Agaricomycotina</taxon>
        <taxon>Agaricomycetes</taxon>
        <taxon>Agaricomycetidae</taxon>
        <taxon>Agaricales</taxon>
        <taxon>Marasmiineae</taxon>
        <taxon>Mycenaceae</taxon>
        <taxon>Mycena</taxon>
    </lineage>
</organism>
<name>A0AAD7IQ61_9AGAR</name>
<sequence>MSIISRGLFFALTLLTTPPSNWHLLDSIPMNHMIGRGWVLMGAIVYHNGKPYYCNNNGNWVEATMMPPPAPPQGQFKLTTTTWGGDQYIQPPPVIDCQFIPTGPVNEEDLDLTHPPPSPIYVDSSPLPMSRVDTAPPAKCGHPKGTCTPNFASMDTNKNLNLAEKYKPLGKTAWKKHARHFNKWAQEHNLARSFNFKLEKQ</sequence>
<dbReference type="EMBL" id="JARKIB010000074">
    <property type="protein sequence ID" value="KAJ7748119.1"/>
    <property type="molecule type" value="Genomic_DNA"/>
</dbReference>
<gene>
    <name evidence="2" type="ORF">B0H16DRAFT_1725730</name>
</gene>
<comment type="caution">
    <text evidence="2">The sequence shown here is derived from an EMBL/GenBank/DDBJ whole genome shotgun (WGS) entry which is preliminary data.</text>
</comment>
<dbReference type="AlphaFoldDB" id="A0AAD7IQ61"/>
<protein>
    <submittedName>
        <fullName evidence="2">Uncharacterized protein</fullName>
    </submittedName>
</protein>
<feature type="signal peptide" evidence="1">
    <location>
        <begin position="1"/>
        <end position="22"/>
    </location>
</feature>